<dbReference type="Pfam" id="PF08728">
    <property type="entry name" value="CRT10"/>
    <property type="match status" value="2"/>
</dbReference>
<evidence type="ECO:0000313" key="5">
    <source>
        <dbReference type="EMBL" id="PVH23343.1"/>
    </source>
</evidence>
<dbReference type="STRING" id="45357.A0A2V1B0X6"/>
<keyword evidence="6" id="KW-1185">Reference proteome</keyword>
<feature type="compositionally biased region" description="Polar residues" evidence="4">
    <location>
        <begin position="571"/>
        <end position="580"/>
    </location>
</feature>
<feature type="compositionally biased region" description="Polar residues" evidence="4">
    <location>
        <begin position="615"/>
        <end position="625"/>
    </location>
</feature>
<dbReference type="GO" id="GO:0051315">
    <property type="term" value="P:attachment of mitotic spindle microtubules to kinetochore"/>
    <property type="evidence" value="ECO:0007669"/>
    <property type="project" value="TreeGrafter"/>
</dbReference>
<evidence type="ECO:0000256" key="1">
    <source>
        <dbReference type="ARBA" id="ARBA00004123"/>
    </source>
</evidence>
<feature type="region of interest" description="Disordered" evidence="4">
    <location>
        <begin position="730"/>
        <end position="750"/>
    </location>
</feature>
<accession>A0A2V1B0X6</accession>
<name>A0A2V1B0X6_9ASCO</name>
<feature type="compositionally biased region" description="Basic residues" evidence="4">
    <location>
        <begin position="730"/>
        <end position="745"/>
    </location>
</feature>
<organism evidence="5 6">
    <name type="scientific">Candidozyma haemuli</name>
    <dbReference type="NCBI Taxonomy" id="45357"/>
    <lineage>
        <taxon>Eukaryota</taxon>
        <taxon>Fungi</taxon>
        <taxon>Dikarya</taxon>
        <taxon>Ascomycota</taxon>
        <taxon>Saccharomycotina</taxon>
        <taxon>Pichiomycetes</taxon>
        <taxon>Metschnikowiaceae</taxon>
        <taxon>Candidozyma</taxon>
    </lineage>
</organism>
<evidence type="ECO:0000256" key="3">
    <source>
        <dbReference type="ARBA" id="ARBA00023242"/>
    </source>
</evidence>
<dbReference type="GO" id="GO:0019237">
    <property type="term" value="F:centromeric DNA binding"/>
    <property type="evidence" value="ECO:0007669"/>
    <property type="project" value="InterPro"/>
</dbReference>
<evidence type="ECO:0000256" key="4">
    <source>
        <dbReference type="SAM" id="MobiDB-lite"/>
    </source>
</evidence>
<dbReference type="Proteomes" id="UP000244309">
    <property type="component" value="Unassembled WGS sequence"/>
</dbReference>
<evidence type="ECO:0000313" key="6">
    <source>
        <dbReference type="Proteomes" id="UP000244309"/>
    </source>
</evidence>
<feature type="region of interest" description="Disordered" evidence="4">
    <location>
        <begin position="551"/>
        <end position="600"/>
    </location>
</feature>
<proteinExistence type="inferred from homology"/>
<dbReference type="EMBL" id="PKFO01000010">
    <property type="protein sequence ID" value="PVH23343.1"/>
    <property type="molecule type" value="Genomic_DNA"/>
</dbReference>
<dbReference type="GO" id="GO:0005634">
    <property type="term" value="C:nucleus"/>
    <property type="evidence" value="ECO:0007669"/>
    <property type="project" value="UniProtKB-SubCell"/>
</dbReference>
<sequence>MGGTQQIVLSESDVLSNLRRVDSSETHDELDSAFGILASDINVQLCPRLGGHDLDYNDLNHEHILMGINQADSIFDDLYHKYEVHAENTRVKHCGTTYSGRDARRRGFNENYKALVENNCVYKADESSLKGEGLGFLLRVNPADLYTDSLDVRFDHFRKLEGLSDSRPFKNNLASFISDTELSGSYLVVACNSSILFFPSNLITPQARQPVFRFDSRPLHTSPSDSQVAVSPSDPYSINFLTSRSSWMGEGILAACTDDGRILVWKTKDLCKKIAQNESVQRGYTSYYGLRVRADIELIVGCSCWSVDFGSVMDDFGEEHFIVAGSSNSHTVTLFYYNSNTGSFRRFDSTSLEHNIPEVSIMSYDIVDSLHEVTSALLRGDSLLCTALTDVLFDFDEVKSQQNLSWSDRISLTIIIPELSAFIMATQAGLVTIMRLCQYNNHQAMRQEYIIPNYPSLNSRGATIIGMASKDISVSLSYPRILLTIIYADGAKGVLRDEHNMEDIDEFFAEANSTSGSSNVSGILAPWTSLSGGSKMNPGSSVTFTDIKSKHSSMKSNVSGNGLGAKASDVPTASTSTSPMTHIYESAPINDGSNSPLAHTDDFQDLTFEDIENSKFSTSDQDLGNDSQGGKDDDSSGDEDFEFPNDEFLDDEQTGVTSSLPSPPPESRKLRRSKRTRVKPLDYWRNERIIYSRADEDYSHDKETTLINDLKKIPLQEIDQIIHVEDPIKNHKKRKASRKHVKRKQTVTSDGEDYNPEWFSEGAKMIDVFMKDESVARQEVAWAPDGVPFEETREQEGGMAELFQAAPLYRSPTGSISTGLIDMPLNGFKSLRSANDMICIFHVSEGRIGLLFYVAAHL</sequence>
<dbReference type="GeneID" id="37008408"/>
<keyword evidence="3" id="KW-0539">Nucleus</keyword>
<dbReference type="RefSeq" id="XP_025344283.1">
    <property type="nucleotide sequence ID" value="XM_025486733.1"/>
</dbReference>
<gene>
    <name evidence="5" type="ORF">CXQ85_003077</name>
</gene>
<dbReference type="InterPro" id="IPR028386">
    <property type="entry name" value="CENP-C/Mif2/cnp3"/>
</dbReference>
<dbReference type="PANTHER" id="PTHR16684:SF11">
    <property type="entry name" value="CENTROMERE PROTEIN C"/>
    <property type="match status" value="1"/>
</dbReference>
<dbReference type="VEuPathDB" id="FungiDB:CXQ85_003077"/>
<reference evidence="5 6" key="1">
    <citation type="submission" date="2017-12" db="EMBL/GenBank/DDBJ databases">
        <title>Genome Sequence of a Multidrug-Resistant Candida haemulonii Isolate from a Patient with Chronic Leg Ulcers in Israel.</title>
        <authorList>
            <person name="Chow N.A."/>
            <person name="Gade L."/>
            <person name="Batra D."/>
            <person name="Rowe L.A."/>
            <person name="Ben-Ami R."/>
            <person name="Loparev V.N."/>
            <person name="Litvintseva A.P."/>
        </authorList>
    </citation>
    <scope>NUCLEOTIDE SEQUENCE [LARGE SCALE GENOMIC DNA]</scope>
    <source>
        <strain evidence="5 6">B11899</strain>
    </source>
</reference>
<protein>
    <submittedName>
        <fullName evidence="5">Uncharacterized protein</fullName>
    </submittedName>
</protein>
<feature type="compositionally biased region" description="Acidic residues" evidence="4">
    <location>
        <begin position="635"/>
        <end position="653"/>
    </location>
</feature>
<dbReference type="PANTHER" id="PTHR16684">
    <property type="entry name" value="CENTROMERE PROTEIN C"/>
    <property type="match status" value="1"/>
</dbReference>
<dbReference type="OrthoDB" id="1939643at2759"/>
<dbReference type="AlphaFoldDB" id="A0A2V1B0X6"/>
<comment type="subcellular location">
    <subcellularLocation>
        <location evidence="1">Nucleus</location>
    </subcellularLocation>
</comment>
<dbReference type="GO" id="GO:0051455">
    <property type="term" value="P:spindle attachment to meiosis I kinetochore"/>
    <property type="evidence" value="ECO:0007669"/>
    <property type="project" value="TreeGrafter"/>
</dbReference>
<dbReference type="InterPro" id="IPR014839">
    <property type="entry name" value="Crt10"/>
</dbReference>
<feature type="region of interest" description="Disordered" evidence="4">
    <location>
        <begin position="615"/>
        <end position="675"/>
    </location>
</feature>
<comment type="similarity">
    <text evidence="2">Belongs to the CENP-C/MIF2 family.</text>
</comment>
<dbReference type="GO" id="GO:0051382">
    <property type="term" value="P:kinetochore assembly"/>
    <property type="evidence" value="ECO:0007669"/>
    <property type="project" value="InterPro"/>
</dbReference>
<comment type="caution">
    <text evidence="5">The sequence shown here is derived from an EMBL/GenBank/DDBJ whole genome shotgun (WGS) entry which is preliminary data.</text>
</comment>
<evidence type="ECO:0000256" key="2">
    <source>
        <dbReference type="ARBA" id="ARBA00010291"/>
    </source>
</evidence>
<dbReference type="GO" id="GO:0000776">
    <property type="term" value="C:kinetochore"/>
    <property type="evidence" value="ECO:0007669"/>
    <property type="project" value="InterPro"/>
</dbReference>